<dbReference type="Gene3D" id="3.20.20.80">
    <property type="entry name" value="Glycosidases"/>
    <property type="match status" value="1"/>
</dbReference>
<proteinExistence type="inferred from homology"/>
<dbReference type="GO" id="GO:0006004">
    <property type="term" value="P:fucose metabolic process"/>
    <property type="evidence" value="ECO:0007669"/>
    <property type="project" value="InterPro"/>
</dbReference>
<dbReference type="InterPro" id="IPR013780">
    <property type="entry name" value="Glyco_hydro_b"/>
</dbReference>
<comment type="function">
    <text evidence="1">Alpha-L-fucosidase is responsible for hydrolyzing the alpha-1,6-linked fucose joined to the reducing-end N-acetylglucosamine of the carbohydrate moieties of glycoproteins.</text>
</comment>
<evidence type="ECO:0000256" key="6">
    <source>
        <dbReference type="ARBA" id="ARBA00023295"/>
    </source>
</evidence>
<dbReference type="OrthoDB" id="1095333at2"/>
<dbReference type="GO" id="GO:0004560">
    <property type="term" value="F:alpha-L-fucosidase activity"/>
    <property type="evidence" value="ECO:0007669"/>
    <property type="project" value="InterPro"/>
</dbReference>
<keyword evidence="6" id="KW-0326">Glycosidase</keyword>
<protein>
    <recommendedName>
        <fullName evidence="3">alpha-L-fucosidase</fullName>
        <ecNumber evidence="3">3.2.1.51</ecNumber>
    </recommendedName>
</protein>
<gene>
    <name evidence="9" type="ORF">BUL40_03685</name>
</gene>
<evidence type="ECO:0000313" key="9">
    <source>
        <dbReference type="EMBL" id="OQD43722.1"/>
    </source>
</evidence>
<reference evidence="9 10" key="1">
    <citation type="submission" date="2016-12" db="EMBL/GenBank/DDBJ databases">
        <authorList>
            <person name="Song W.-J."/>
            <person name="Kurnit D.M."/>
        </authorList>
    </citation>
    <scope>NUCLEOTIDE SEQUENCE [LARGE SCALE GENOMIC DNA]</scope>
    <source>
        <strain evidence="9 10">HSG9</strain>
    </source>
</reference>
<evidence type="ECO:0000256" key="2">
    <source>
        <dbReference type="ARBA" id="ARBA00007951"/>
    </source>
</evidence>
<dbReference type="GO" id="GO:0005764">
    <property type="term" value="C:lysosome"/>
    <property type="evidence" value="ECO:0007669"/>
    <property type="project" value="TreeGrafter"/>
</dbReference>
<evidence type="ECO:0000256" key="4">
    <source>
        <dbReference type="ARBA" id="ARBA00022729"/>
    </source>
</evidence>
<dbReference type="Pfam" id="PF01120">
    <property type="entry name" value="Alpha_L_fucos"/>
    <property type="match status" value="1"/>
</dbReference>
<dbReference type="InterPro" id="IPR057739">
    <property type="entry name" value="Glyco_hydro_29_N"/>
</dbReference>
<dbReference type="Proteomes" id="UP000191680">
    <property type="component" value="Unassembled WGS sequence"/>
</dbReference>
<dbReference type="GO" id="GO:0016139">
    <property type="term" value="P:glycoside catabolic process"/>
    <property type="evidence" value="ECO:0007669"/>
    <property type="project" value="TreeGrafter"/>
</dbReference>
<dbReference type="InterPro" id="IPR016286">
    <property type="entry name" value="FUC_metazoa-typ"/>
</dbReference>
<feature type="chain" id="PRO_5012618848" description="alpha-L-fucosidase" evidence="7">
    <location>
        <begin position="20"/>
        <end position="431"/>
    </location>
</feature>
<accession>A0A1V6LU65</accession>
<organism evidence="9 10">
    <name type="scientific">Croceivirga radicis</name>
    <dbReference type="NCBI Taxonomy" id="1929488"/>
    <lineage>
        <taxon>Bacteria</taxon>
        <taxon>Pseudomonadati</taxon>
        <taxon>Bacteroidota</taxon>
        <taxon>Flavobacteriia</taxon>
        <taxon>Flavobacteriales</taxon>
        <taxon>Flavobacteriaceae</taxon>
        <taxon>Croceivirga</taxon>
    </lineage>
</organism>
<keyword evidence="4 7" id="KW-0732">Signal</keyword>
<dbReference type="InterPro" id="IPR000933">
    <property type="entry name" value="Glyco_hydro_29"/>
</dbReference>
<dbReference type="PANTHER" id="PTHR10030:SF37">
    <property type="entry name" value="ALPHA-L-FUCOSIDASE-RELATED"/>
    <property type="match status" value="1"/>
</dbReference>
<evidence type="ECO:0000259" key="8">
    <source>
        <dbReference type="Pfam" id="PF01120"/>
    </source>
</evidence>
<dbReference type="SMART" id="SM00812">
    <property type="entry name" value="Alpha_L_fucos"/>
    <property type="match status" value="1"/>
</dbReference>
<dbReference type="AlphaFoldDB" id="A0A1V6LU65"/>
<comment type="caution">
    <text evidence="9">The sequence shown here is derived from an EMBL/GenBank/DDBJ whole genome shotgun (WGS) entry which is preliminary data.</text>
</comment>
<comment type="similarity">
    <text evidence="2">Belongs to the glycosyl hydrolase 29 family.</text>
</comment>
<evidence type="ECO:0000313" key="10">
    <source>
        <dbReference type="Proteomes" id="UP000191680"/>
    </source>
</evidence>
<dbReference type="PIRSF" id="PIRSF001092">
    <property type="entry name" value="Alpha-L-fucosidase"/>
    <property type="match status" value="1"/>
</dbReference>
<evidence type="ECO:0000256" key="3">
    <source>
        <dbReference type="ARBA" id="ARBA00012662"/>
    </source>
</evidence>
<name>A0A1V6LU65_9FLAO</name>
<evidence type="ECO:0000256" key="1">
    <source>
        <dbReference type="ARBA" id="ARBA00004071"/>
    </source>
</evidence>
<dbReference type="EMBL" id="MTBC01000002">
    <property type="protein sequence ID" value="OQD43722.1"/>
    <property type="molecule type" value="Genomic_DNA"/>
</dbReference>
<keyword evidence="5" id="KW-0378">Hydrolase</keyword>
<dbReference type="EC" id="3.2.1.51" evidence="3"/>
<dbReference type="PRINTS" id="PR00741">
    <property type="entry name" value="GLHYDRLASE29"/>
</dbReference>
<keyword evidence="10" id="KW-1185">Reference proteome</keyword>
<dbReference type="SUPFAM" id="SSF51445">
    <property type="entry name" value="(Trans)glycosidases"/>
    <property type="match status" value="1"/>
</dbReference>
<feature type="domain" description="Glycoside hydrolase family 29 N-terminal" evidence="8">
    <location>
        <begin position="14"/>
        <end position="343"/>
    </location>
</feature>
<dbReference type="InterPro" id="IPR017853">
    <property type="entry name" value="GH"/>
</dbReference>
<dbReference type="PANTHER" id="PTHR10030">
    <property type="entry name" value="ALPHA-L-FUCOSIDASE"/>
    <property type="match status" value="1"/>
</dbReference>
<feature type="signal peptide" evidence="7">
    <location>
        <begin position="1"/>
        <end position="19"/>
    </location>
</feature>
<dbReference type="Gene3D" id="2.60.40.1180">
    <property type="entry name" value="Golgi alpha-mannosidase II"/>
    <property type="match status" value="1"/>
</dbReference>
<sequence length="431" mass="49560">MKRIVLYTICLLCCINLNAQEYTPTQANLKNRAWFLDAKFGLFIHWGIYSVLGQHEWVMETEKIDIETYEKIAPFFNPTAFNAEEWVLMAKDAGMKYITITTKHHDGFAMYDSKISDWDIMDRTAYKKDILKELAAACKKHNLKLFFYYSQLDWHHPDYYPRGTTGKSAGRPANGNWENYIDYMNEQLSELLTNYGDVAGIWFDGWWDKKEANWQLDKTYKLIHSLQPAALIGSNHHLTPKPGEDFQMFEKDLPGENKGGFSGESKIGSLPLETAETMASKWGFSLQDKAYKSKKELIQYLVKAAGHNSNFLLNVGPMPNGKIQPEFRKTLSEIGAWTKQYGESIYGTRSGPIAPQIWGVTTKKGKTIYVHILEWKDENFLLPKIDEPVKNVSIFKSKEKLDYKNTEFGTVIKLPKELLNSIDLILEVTVK</sequence>
<evidence type="ECO:0000256" key="5">
    <source>
        <dbReference type="ARBA" id="ARBA00022801"/>
    </source>
</evidence>
<evidence type="ECO:0000256" key="7">
    <source>
        <dbReference type="SAM" id="SignalP"/>
    </source>
</evidence>